<evidence type="ECO:0000313" key="3">
    <source>
        <dbReference type="RefSeq" id="XP_039134154.1"/>
    </source>
</evidence>
<dbReference type="Proteomes" id="UP001515500">
    <property type="component" value="Chromosome 11"/>
</dbReference>
<evidence type="ECO:0000256" key="1">
    <source>
        <dbReference type="SAM" id="MobiDB-lite"/>
    </source>
</evidence>
<dbReference type="GeneID" id="120271530"/>
<dbReference type="RefSeq" id="XP_039134154.1">
    <property type="nucleotide sequence ID" value="XM_039278220.1"/>
</dbReference>
<dbReference type="AlphaFoldDB" id="A0AB40C470"/>
<dbReference type="PANTHER" id="PTHR36019:SF3">
    <property type="entry name" value="PLANT_PROTEIN"/>
    <property type="match status" value="1"/>
</dbReference>
<gene>
    <name evidence="3" type="primary">LOC120271530</name>
</gene>
<reference evidence="3" key="1">
    <citation type="submission" date="2025-08" db="UniProtKB">
        <authorList>
            <consortium name="RefSeq"/>
        </authorList>
    </citation>
    <scope>IDENTIFICATION</scope>
</reference>
<keyword evidence="2" id="KW-1185">Reference proteome</keyword>
<evidence type="ECO:0000313" key="2">
    <source>
        <dbReference type="Proteomes" id="UP001515500"/>
    </source>
</evidence>
<organism evidence="2 3">
    <name type="scientific">Dioscorea cayennensis subsp. rotundata</name>
    <name type="common">White Guinea yam</name>
    <name type="synonym">Dioscorea rotundata</name>
    <dbReference type="NCBI Taxonomy" id="55577"/>
    <lineage>
        <taxon>Eukaryota</taxon>
        <taxon>Viridiplantae</taxon>
        <taxon>Streptophyta</taxon>
        <taxon>Embryophyta</taxon>
        <taxon>Tracheophyta</taxon>
        <taxon>Spermatophyta</taxon>
        <taxon>Magnoliopsida</taxon>
        <taxon>Liliopsida</taxon>
        <taxon>Dioscoreales</taxon>
        <taxon>Dioscoreaceae</taxon>
        <taxon>Dioscorea</taxon>
    </lineage>
</organism>
<feature type="region of interest" description="Disordered" evidence="1">
    <location>
        <begin position="94"/>
        <end position="116"/>
    </location>
</feature>
<dbReference type="PANTHER" id="PTHR36019">
    <property type="entry name" value="PLANT/PROTEIN"/>
    <property type="match status" value="1"/>
</dbReference>
<proteinExistence type="predicted"/>
<protein>
    <submittedName>
        <fullName evidence="3">Uncharacterized protein LOC120271530</fullName>
    </submittedName>
</protein>
<name>A0AB40C470_DIOCR</name>
<sequence>MSLSCITCRPLSRSSSEREPELDLNLSFGQCCGSGGGGAWSPRSITPPYAHLSKSGPIGPAPESVIKAHHRKVSSTAGEPVLLRSGGMRRDWSFEDLRNRQTSPVHASQLGRERRG</sequence>
<accession>A0AB40C470</accession>